<protein>
    <submittedName>
        <fullName evidence="1">Transposon tf2-1 polyprotein</fullName>
    </submittedName>
</protein>
<accession>A0AAV3ZK75</accession>
<dbReference type="InterPro" id="IPR043128">
    <property type="entry name" value="Rev_trsase/Diguanyl_cyclase"/>
</dbReference>
<organism evidence="1 2">
    <name type="scientific">Plakobranchus ocellatus</name>
    <dbReference type="NCBI Taxonomy" id="259542"/>
    <lineage>
        <taxon>Eukaryota</taxon>
        <taxon>Metazoa</taxon>
        <taxon>Spiralia</taxon>
        <taxon>Lophotrochozoa</taxon>
        <taxon>Mollusca</taxon>
        <taxon>Gastropoda</taxon>
        <taxon>Heterobranchia</taxon>
        <taxon>Euthyneura</taxon>
        <taxon>Panpulmonata</taxon>
        <taxon>Sacoglossa</taxon>
        <taxon>Placobranchoidea</taxon>
        <taxon>Plakobranchidae</taxon>
        <taxon>Plakobranchus</taxon>
    </lineage>
</organism>
<dbReference type="PANTHER" id="PTHR33064:SF37">
    <property type="entry name" value="RIBONUCLEASE H"/>
    <property type="match status" value="1"/>
</dbReference>
<dbReference type="InterPro" id="IPR043502">
    <property type="entry name" value="DNA/RNA_pol_sf"/>
</dbReference>
<dbReference type="SUPFAM" id="SSF56672">
    <property type="entry name" value="DNA/RNA polymerases"/>
    <property type="match status" value="1"/>
</dbReference>
<comment type="caution">
    <text evidence="1">The sequence shown here is derived from an EMBL/GenBank/DDBJ whole genome shotgun (WGS) entry which is preliminary data.</text>
</comment>
<evidence type="ECO:0000313" key="2">
    <source>
        <dbReference type="Proteomes" id="UP000735302"/>
    </source>
</evidence>
<dbReference type="Gene3D" id="3.30.70.270">
    <property type="match status" value="1"/>
</dbReference>
<dbReference type="FunFam" id="3.30.70.270:FF:000020">
    <property type="entry name" value="Transposon Tf2-6 polyprotein-like Protein"/>
    <property type="match status" value="1"/>
</dbReference>
<dbReference type="EMBL" id="BLXT01002484">
    <property type="protein sequence ID" value="GFN94932.1"/>
    <property type="molecule type" value="Genomic_DNA"/>
</dbReference>
<dbReference type="AlphaFoldDB" id="A0AAV3ZK75"/>
<dbReference type="PANTHER" id="PTHR33064">
    <property type="entry name" value="POL PROTEIN"/>
    <property type="match status" value="1"/>
</dbReference>
<name>A0AAV3ZK75_9GAST</name>
<evidence type="ECO:0000313" key="1">
    <source>
        <dbReference type="EMBL" id="GFN94932.1"/>
    </source>
</evidence>
<dbReference type="InterPro" id="IPR051320">
    <property type="entry name" value="Viral_Replic_Matur_Polypro"/>
</dbReference>
<proteinExistence type="predicted"/>
<reference evidence="1 2" key="1">
    <citation type="journal article" date="2021" name="Elife">
        <title>Chloroplast acquisition without the gene transfer in kleptoplastic sea slugs, Plakobranchus ocellatus.</title>
        <authorList>
            <person name="Maeda T."/>
            <person name="Takahashi S."/>
            <person name="Yoshida T."/>
            <person name="Shimamura S."/>
            <person name="Takaki Y."/>
            <person name="Nagai Y."/>
            <person name="Toyoda A."/>
            <person name="Suzuki Y."/>
            <person name="Arimoto A."/>
            <person name="Ishii H."/>
            <person name="Satoh N."/>
            <person name="Nishiyama T."/>
            <person name="Hasebe M."/>
            <person name="Maruyama T."/>
            <person name="Minagawa J."/>
            <person name="Obokata J."/>
            <person name="Shigenobu S."/>
        </authorList>
    </citation>
    <scope>NUCLEOTIDE SEQUENCE [LARGE SCALE GENOMIC DNA]</scope>
</reference>
<keyword evidence="2" id="KW-1185">Reference proteome</keyword>
<gene>
    <name evidence="1" type="ORF">PoB_002143800</name>
</gene>
<dbReference type="Proteomes" id="UP000735302">
    <property type="component" value="Unassembled WGS sequence"/>
</dbReference>
<sequence>MITSGTLAPVQKKVDKIFQLSVPVKKKEVRSLLGLVNYYKHFIANFASISAPLSGLLRKGTPSPERVQWTTRCHQFLAEIKRLFSSPPILVIPDMQETLVVRSDASDFFYRCGTSAGLGWDPDALSVCKPQTSSTRR</sequence>